<protein>
    <recommendedName>
        <fullName evidence="4">Mannosylglycerate hydrolase MGH1-like glycoside hydrolase domain-containing protein</fullName>
    </recommendedName>
</protein>
<feature type="non-terminal residue" evidence="5">
    <location>
        <position position="375"/>
    </location>
</feature>
<proteinExistence type="inferred from homology"/>
<dbReference type="InterPro" id="IPR004888">
    <property type="entry name" value="Glycoside_hydrolase_63"/>
</dbReference>
<accession>A0A1F6A6A7</accession>
<organism evidence="5 6">
    <name type="scientific">Candidatus Gottesmanbacteria bacterium RIFCSPHIGHO2_02_FULL_40_13</name>
    <dbReference type="NCBI Taxonomy" id="1798384"/>
    <lineage>
        <taxon>Bacteria</taxon>
        <taxon>Candidatus Gottesmaniibacteriota</taxon>
    </lineage>
</organism>
<comment type="caution">
    <text evidence="5">The sequence shown here is derived from an EMBL/GenBank/DDBJ whole genome shotgun (WGS) entry which is preliminary data.</text>
</comment>
<evidence type="ECO:0000256" key="1">
    <source>
        <dbReference type="ARBA" id="ARBA00010833"/>
    </source>
</evidence>
<dbReference type="AlphaFoldDB" id="A0A1F6A6A7"/>
<dbReference type="EMBL" id="MFJN01000069">
    <property type="protein sequence ID" value="OGG19827.1"/>
    <property type="molecule type" value="Genomic_DNA"/>
</dbReference>
<dbReference type="PANTHER" id="PTHR10412">
    <property type="entry name" value="MANNOSYL-OLIGOSACCHARIDE GLUCOSIDASE"/>
    <property type="match status" value="1"/>
</dbReference>
<sequence>MNNYQNQITEIKSILSPFKASIKRRANGHLPYDYLVPAGPYQEQWDWDAFFMGVALSAEISSEAIYLRNWALNYILNAKENGKVAGCLTAKGYDERLNHMKPLLAQGAYLSGKFLNDFSWLKNHWNRFKKIILYREKHLWHKKYDLGVWYDSMESGADNNIAALDFPPKTVLATDLNTFIYREYLAMSKLAGILNKYKDEVFFSKRAKEIKSNFNRYFWNKNDQIYYNIDVRTGEFIKRISYNCLIPLFGKLATPEQASIFVKKYVLSPDHFWSEYGLRTLSKSDPDYNNRNIIKPYSNWQGPVWPIANYMYFQGLLNYGFRKEAITLSGKISNLVITDIKESGGMHENYDAETGKPLAAPNFVSWNLLVGNMLE</sequence>
<keyword evidence="2" id="KW-0378">Hydrolase</keyword>
<reference evidence="5 6" key="1">
    <citation type="journal article" date="2016" name="Nat. Commun.">
        <title>Thousands of microbial genomes shed light on interconnected biogeochemical processes in an aquifer system.</title>
        <authorList>
            <person name="Anantharaman K."/>
            <person name="Brown C.T."/>
            <person name="Hug L.A."/>
            <person name="Sharon I."/>
            <person name="Castelle C.J."/>
            <person name="Probst A.J."/>
            <person name="Thomas B.C."/>
            <person name="Singh A."/>
            <person name="Wilkins M.J."/>
            <person name="Karaoz U."/>
            <person name="Brodie E.L."/>
            <person name="Williams K.H."/>
            <person name="Hubbard S.S."/>
            <person name="Banfield J.F."/>
        </authorList>
    </citation>
    <scope>NUCLEOTIDE SEQUENCE [LARGE SCALE GENOMIC DNA]</scope>
</reference>
<evidence type="ECO:0000256" key="2">
    <source>
        <dbReference type="ARBA" id="ARBA00022801"/>
    </source>
</evidence>
<feature type="domain" description="Mannosylglycerate hydrolase MGH1-like glycoside hydrolase" evidence="4">
    <location>
        <begin position="142"/>
        <end position="363"/>
    </location>
</feature>
<evidence type="ECO:0000313" key="6">
    <source>
        <dbReference type="Proteomes" id="UP000177092"/>
    </source>
</evidence>
<gene>
    <name evidence="5" type="ORF">A3D03_01030</name>
</gene>
<dbReference type="InterPro" id="IPR012341">
    <property type="entry name" value="6hp_glycosidase-like_sf"/>
</dbReference>
<dbReference type="GO" id="GO:0009311">
    <property type="term" value="P:oligosaccharide metabolic process"/>
    <property type="evidence" value="ECO:0007669"/>
    <property type="project" value="InterPro"/>
</dbReference>
<dbReference type="SUPFAM" id="SSF48208">
    <property type="entry name" value="Six-hairpin glycosidases"/>
    <property type="match status" value="1"/>
</dbReference>
<evidence type="ECO:0000313" key="5">
    <source>
        <dbReference type="EMBL" id="OGG19827.1"/>
    </source>
</evidence>
<dbReference type="PANTHER" id="PTHR10412:SF11">
    <property type="entry name" value="MANNOSYL-OLIGOSACCHARIDE GLUCOSIDASE"/>
    <property type="match status" value="1"/>
</dbReference>
<dbReference type="InterPro" id="IPR054491">
    <property type="entry name" value="MGH1-like_GH"/>
</dbReference>
<dbReference type="Pfam" id="PF22422">
    <property type="entry name" value="MGH1-like_GH"/>
    <property type="match status" value="1"/>
</dbReference>
<dbReference type="Proteomes" id="UP000177092">
    <property type="component" value="Unassembled WGS sequence"/>
</dbReference>
<comment type="similarity">
    <text evidence="1">Belongs to the glycosyl hydrolase 63 family.</text>
</comment>
<dbReference type="GO" id="GO:0006487">
    <property type="term" value="P:protein N-linked glycosylation"/>
    <property type="evidence" value="ECO:0007669"/>
    <property type="project" value="TreeGrafter"/>
</dbReference>
<dbReference type="STRING" id="1798384.A3D03_01030"/>
<name>A0A1F6A6A7_9BACT</name>
<evidence type="ECO:0000256" key="3">
    <source>
        <dbReference type="ARBA" id="ARBA00023295"/>
    </source>
</evidence>
<dbReference type="InterPro" id="IPR008928">
    <property type="entry name" value="6-hairpin_glycosidase_sf"/>
</dbReference>
<dbReference type="Gene3D" id="1.50.10.10">
    <property type="match status" value="1"/>
</dbReference>
<keyword evidence="3" id="KW-0326">Glycosidase</keyword>
<evidence type="ECO:0000259" key="4">
    <source>
        <dbReference type="Pfam" id="PF22422"/>
    </source>
</evidence>
<dbReference type="GO" id="GO:0004573">
    <property type="term" value="F:Glc3Man9GlcNAc2 oligosaccharide glucosidase activity"/>
    <property type="evidence" value="ECO:0007669"/>
    <property type="project" value="InterPro"/>
</dbReference>